<reference evidence="1" key="1">
    <citation type="submission" date="2022-12" db="EMBL/GenBank/DDBJ databases">
        <title>Paracoccus onchidii sp. nov., isolated from a marine invertebrate from the South China Sea.</title>
        <authorList>
            <person name="Xu S."/>
            <person name="Liu Z."/>
            <person name="Xu Y."/>
        </authorList>
    </citation>
    <scope>NUCLEOTIDE SEQUENCE</scope>
    <source>
        <strain evidence="1">Z330</strain>
    </source>
</reference>
<evidence type="ECO:0000313" key="1">
    <source>
        <dbReference type="EMBL" id="MDB6177387.1"/>
    </source>
</evidence>
<dbReference type="RefSeq" id="WP_271888511.1">
    <property type="nucleotide sequence ID" value="NZ_JAQBIE010000008.1"/>
</dbReference>
<dbReference type="Gene3D" id="2.60.120.620">
    <property type="entry name" value="q2cbj1_9rhob like domain"/>
    <property type="match status" value="1"/>
</dbReference>
<keyword evidence="1" id="KW-0560">Oxidoreductase</keyword>
<dbReference type="Proteomes" id="UP001165641">
    <property type="component" value="Unassembled WGS sequence"/>
</dbReference>
<organism evidence="1 2">
    <name type="scientific">Paracoccus onchidii</name>
    <dbReference type="NCBI Taxonomy" id="3017813"/>
    <lineage>
        <taxon>Bacteria</taxon>
        <taxon>Pseudomonadati</taxon>
        <taxon>Pseudomonadota</taxon>
        <taxon>Alphaproteobacteria</taxon>
        <taxon>Rhodobacterales</taxon>
        <taxon>Paracoccaceae</taxon>
        <taxon>Paracoccus</taxon>
    </lineage>
</organism>
<evidence type="ECO:0000313" key="2">
    <source>
        <dbReference type="Proteomes" id="UP001165641"/>
    </source>
</evidence>
<dbReference type="InterPro" id="IPR047128">
    <property type="entry name" value="PhyH"/>
</dbReference>
<name>A0ABT4ZDN2_9RHOB</name>
<dbReference type="SUPFAM" id="SSF51197">
    <property type="entry name" value="Clavaminate synthase-like"/>
    <property type="match status" value="1"/>
</dbReference>
<protein>
    <submittedName>
        <fullName evidence="1">Phytanoyl-CoA dioxygenase family protein</fullName>
    </submittedName>
</protein>
<gene>
    <name evidence="1" type="ORF">PAF17_07660</name>
</gene>
<dbReference type="EMBL" id="JAQBIE010000008">
    <property type="protein sequence ID" value="MDB6177387.1"/>
    <property type="molecule type" value="Genomic_DNA"/>
</dbReference>
<dbReference type="InterPro" id="IPR008775">
    <property type="entry name" value="Phytyl_CoA_dOase-like"/>
</dbReference>
<keyword evidence="2" id="KW-1185">Reference proteome</keyword>
<dbReference type="Pfam" id="PF05721">
    <property type="entry name" value="PhyH"/>
    <property type="match status" value="1"/>
</dbReference>
<proteinExistence type="predicted"/>
<dbReference type="GO" id="GO:0051213">
    <property type="term" value="F:dioxygenase activity"/>
    <property type="evidence" value="ECO:0007669"/>
    <property type="project" value="UniProtKB-KW"/>
</dbReference>
<dbReference type="PANTHER" id="PTHR21308:SF8">
    <property type="entry name" value="PHYTANOYL-COA DIOXYGENASE FAMILY PROTEIN (AFU_ORTHOLOGUE AFUA_2G09620)"/>
    <property type="match status" value="1"/>
</dbReference>
<comment type="caution">
    <text evidence="1">The sequence shown here is derived from an EMBL/GenBank/DDBJ whole genome shotgun (WGS) entry which is preliminary data.</text>
</comment>
<accession>A0ABT4ZDN2</accession>
<sequence length="395" mass="43684">MLDQNSVHKPVWLDDQSCDIAEFERHIAQETRADHYPNAVEIASNIPIYDGDAMRRAMGDETRARAVMAEWNRAFENGPGIIAIRNGFDDPALLDAVTDALGAIIAEEEAGAAGKGDHFASAGANSRIWNAHEKLALKAPELFVRYNANELVRRVSEAWLGSGYQITTQVNVVRPGGKSQTVHRDYHMGFQDVETLKGYPASQHMLSASLTLQGAVAHSDMPLNSGPTKLLPYSQSYLPGYLAVLLPHFREMFEARYVQLPLKKGDMLFFNPATFHAAGENHSSDIQRFANLMQIGSAYGRSIEIVDRSRISLAIYSDLMQFLETGALTPREADNVVAAAAEGYPFPANLDIDSPLSGMAPPSQQHILRQALAENWDLARLEREISEQNSRKRSH</sequence>
<dbReference type="PANTHER" id="PTHR21308">
    <property type="entry name" value="PHYTANOYL-COA ALPHA-HYDROXYLASE"/>
    <property type="match status" value="1"/>
</dbReference>
<keyword evidence="1" id="KW-0223">Dioxygenase</keyword>